<dbReference type="InterPro" id="IPR002808">
    <property type="entry name" value="AdoCbi_amidolase"/>
</dbReference>
<feature type="region of interest" description="Disordered" evidence="1">
    <location>
        <begin position="1"/>
        <end position="29"/>
    </location>
</feature>
<dbReference type="EMBL" id="JBHSXL010000006">
    <property type="protein sequence ID" value="MFC6892320.1"/>
    <property type="molecule type" value="Genomic_DNA"/>
</dbReference>
<dbReference type="PANTHER" id="PTHR35336:SF5">
    <property type="entry name" value="ADENOSYLCOBINAMIDE AMIDOHYDROLASE"/>
    <property type="match status" value="1"/>
</dbReference>
<evidence type="ECO:0000313" key="3">
    <source>
        <dbReference type="Proteomes" id="UP001596296"/>
    </source>
</evidence>
<feature type="compositionally biased region" description="Low complexity" evidence="1">
    <location>
        <begin position="7"/>
        <end position="24"/>
    </location>
</feature>
<dbReference type="Pfam" id="PF01955">
    <property type="entry name" value="CbiZ"/>
    <property type="match status" value="1"/>
</dbReference>
<evidence type="ECO:0000256" key="1">
    <source>
        <dbReference type="SAM" id="MobiDB-lite"/>
    </source>
</evidence>
<sequence>MSDRFGSDSGPDSGSGSGSSPRSDPVLEATVSDGVCRLARPDTRFLSTGFDGGQEVADAAYNLTVPDGFDDRDLGSYVAERLDRAGFGSGAGSGAAPALLTGVDQAHARRARLGPVAAVATAGISNPAALPIADRDPNADVGGVSLDEHRHDGTVNVIAVTTRSLASGALANLLAVVAEAKAATLLATTGVPGTTSDAIVVGDDPDGEHARFSGSATPVGRAARVCVRDAVAASLRSRYAGTADSIPSDVADADHGVVSNERARVTPVDRDGDL</sequence>
<comment type="caution">
    <text evidence="2">The sequence shown here is derived from an EMBL/GenBank/DDBJ whole genome shotgun (WGS) entry which is preliminary data.</text>
</comment>
<gene>
    <name evidence="2" type="ORF">ACFQE9_06815</name>
</gene>
<evidence type="ECO:0000313" key="2">
    <source>
        <dbReference type="EMBL" id="MFC6892320.1"/>
    </source>
</evidence>
<dbReference type="Proteomes" id="UP001596296">
    <property type="component" value="Unassembled WGS sequence"/>
</dbReference>
<proteinExistence type="predicted"/>
<dbReference type="RefSeq" id="WP_379742277.1">
    <property type="nucleotide sequence ID" value="NZ_JBHSVN010000001.1"/>
</dbReference>
<dbReference type="InterPro" id="IPR052209">
    <property type="entry name" value="CbiZ"/>
</dbReference>
<accession>A0ABD5UV24</accession>
<feature type="compositionally biased region" description="Basic and acidic residues" evidence="1">
    <location>
        <begin position="261"/>
        <end position="274"/>
    </location>
</feature>
<dbReference type="AlphaFoldDB" id="A0ABD5UV24"/>
<dbReference type="PANTHER" id="PTHR35336">
    <property type="entry name" value="ADENOSYLCOBINAMIDE AMIDOHYDROLASE"/>
    <property type="match status" value="1"/>
</dbReference>
<name>A0ABD5UV24_9EURY</name>
<reference evidence="2 3" key="1">
    <citation type="journal article" date="2019" name="Int. J. Syst. Evol. Microbiol.">
        <title>The Global Catalogue of Microorganisms (GCM) 10K type strain sequencing project: providing services to taxonomists for standard genome sequencing and annotation.</title>
        <authorList>
            <consortium name="The Broad Institute Genomics Platform"/>
            <consortium name="The Broad Institute Genome Sequencing Center for Infectious Disease"/>
            <person name="Wu L."/>
            <person name="Ma J."/>
        </authorList>
    </citation>
    <scope>NUCLEOTIDE SEQUENCE [LARGE SCALE GENOMIC DNA]</scope>
    <source>
        <strain evidence="2 3">SKJ47</strain>
    </source>
</reference>
<protein>
    <submittedName>
        <fullName evidence="2">Adenosylcobinamide amidohydrolase</fullName>
    </submittedName>
</protein>
<feature type="region of interest" description="Disordered" evidence="1">
    <location>
        <begin position="244"/>
        <end position="274"/>
    </location>
</feature>
<keyword evidence="3" id="KW-1185">Reference proteome</keyword>
<organism evidence="2 3">
    <name type="scientific">Halopenitus salinus</name>
    <dbReference type="NCBI Taxonomy" id="1198295"/>
    <lineage>
        <taxon>Archaea</taxon>
        <taxon>Methanobacteriati</taxon>
        <taxon>Methanobacteriota</taxon>
        <taxon>Stenosarchaea group</taxon>
        <taxon>Halobacteria</taxon>
        <taxon>Halobacteriales</taxon>
        <taxon>Haloferacaceae</taxon>
        <taxon>Halopenitus</taxon>
    </lineage>
</organism>